<keyword evidence="3" id="KW-0732">Signal</keyword>
<reference evidence="4" key="1">
    <citation type="journal article" date="1996" name="J. Bacteriol.">
        <title>Analysis of 0.5-kilobase-pair repeats in the Mycoplasma hominis lmp gene system and identification of gene products.</title>
        <authorList>
            <person name="Ladefoged S.A."/>
            <person name="Jensen L.T."/>
            <person name="Brock B."/>
            <person name="Birkelund S."/>
            <person name="Christiansen G."/>
        </authorList>
    </citation>
    <scope>NUCLEOTIDE SEQUENCE</scope>
    <source>
        <strain evidence="4">PG21</strain>
    </source>
</reference>
<feature type="signal peptide" evidence="3">
    <location>
        <begin position="1"/>
        <end position="24"/>
    </location>
</feature>
<feature type="region of interest" description="Disordered" evidence="2">
    <location>
        <begin position="1224"/>
        <end position="1244"/>
    </location>
</feature>
<feature type="coiled-coil region" evidence="1">
    <location>
        <begin position="925"/>
        <end position="1005"/>
    </location>
</feature>
<feature type="coiled-coil region" evidence="1">
    <location>
        <begin position="1082"/>
        <end position="1158"/>
    </location>
</feature>
<keyword evidence="1" id="KW-0175">Coiled coil</keyword>
<gene>
    <name evidence="4" type="primary">lmp3</name>
</gene>
<name>Q49547_METHO</name>
<evidence type="ECO:0000313" key="4">
    <source>
        <dbReference type="EMBL" id="CAA64858.1"/>
    </source>
</evidence>
<dbReference type="EMBL" id="X95601">
    <property type="protein sequence ID" value="CAA64858.1"/>
    <property type="molecule type" value="Genomic_DNA"/>
</dbReference>
<dbReference type="InterPro" id="IPR006864">
    <property type="entry name" value="LMP_rpt"/>
</dbReference>
<feature type="coiled-coil region" evidence="1">
    <location>
        <begin position="356"/>
        <end position="419"/>
    </location>
</feature>
<evidence type="ECO:0000256" key="3">
    <source>
        <dbReference type="SAM" id="SignalP"/>
    </source>
</evidence>
<proteinExistence type="predicted"/>
<dbReference type="Pfam" id="PF04778">
    <property type="entry name" value="LMP"/>
    <property type="match status" value="6"/>
</dbReference>
<feature type="coiled-coil region" evidence="1">
    <location>
        <begin position="460"/>
        <end position="533"/>
    </location>
</feature>
<organism evidence="4">
    <name type="scientific">Metamycoplasma hominis</name>
    <name type="common">Mycoplasma hominis</name>
    <dbReference type="NCBI Taxonomy" id="2098"/>
    <lineage>
        <taxon>Bacteria</taxon>
        <taxon>Bacillati</taxon>
        <taxon>Mycoplasmatota</taxon>
        <taxon>Mycoplasmoidales</taxon>
        <taxon>Metamycoplasmataceae</taxon>
        <taxon>Metamycoplasma</taxon>
    </lineage>
</organism>
<feature type="coiled-coil region" evidence="1">
    <location>
        <begin position="614"/>
        <end position="717"/>
    </location>
</feature>
<feature type="coiled-coil region" evidence="1">
    <location>
        <begin position="152"/>
        <end position="182"/>
    </location>
</feature>
<sequence length="1302" mass="145800">MKKRINILMSISIVCAAASTSAIAAMCSISNNSTKKYNEAKSRLLNLIKKLDNEGQKKANDFIARQDKKFNSTAFKNHSNTSKLIDEIEIFSKKILENLQKDEKQRLEELNKLNKLRLDLQNLINSNDGQNVDSSDAKKALNENQIDDSLPIDKIKKTNENLENAKKELLNKINAERELQSKIFNEKKQELKRVLDLEDTKEVDFTKEQKVFIETNINETSSIEDIKNKIIEVEKATSSLTSKILNTKQQELQEFENIKKDLQDFINTKLNDAKYQSIKQKALDKINSLNGINKNSTIKEIKAGQNALIKAKEEAGLEKEKLDGQNIKDTLKETINNAKEFKKLLIDNDQKIVDLKSNLDNEISKAEQSLSKDKESMESANDLLNTKLIEYKEILNKFNQEKEAKFNELEQTRKNIENFLTDEVKNNPNYATLVKDLTNAKDAKKSVTNSSNKSDIIAANEALIQALADANKAKDQVDEANKSIKEQLNALIDKANTLLPQLNDNDSEIVKAKESLNAEITNANKAVNQNDNASMQSAKSSLDDKVTKIQNQLTEFNKDKDAKFKELEQTRKDIDNFLTDDVKNNPNYATLVKDLTNAKDDKKSVTKSSNKSEIIAANDELKQALDKAKVAKDQIDEANKSIKEQLSDSITNANQLLNKLVDSDKDIQKAKTELSQEIQSASQELNLNNPTSMQSAKESLDAKVTEITKKLETFNKDKDVKFKELEKTRKDIDEFINTNKTNPNYSTLISELTSKRDSKNSVTNSSNKSDIETANTELKQALAKANTDKAQADNLAKSTKEQLNNSISSANTLLAKLTDKDNTIQQAKTELEKEVQKANQAVASNNTASMQSAKSSLDAKVTEITKKLETFNKDKDVKFKELEQTRKDIDEFINTNKTNPDYSTLISELTSKRDSKNSITNSSNKSDIETANTELKQALAKANTDKDQADNLARSTKEQLNKSISSANTLLAKLTDKDNTIQQAKTELEKEVQKANQAVASNNTASMQSAKSSLDAKVTEITKKLETFNKDKDVKFRELEQTRKDIDEFINTNKTNPNYSTLISELTSKRDSKNSITNSSNKSDIETANTELKQALAKANTDKAQADNLARSTKEQLNKSISSANTLLAKLTDKDNTIQQAKTELEKEVQKANQAVASNNTVSMQSAKSSLDTKVTEITKKLETFNKDKEAKFNELKKTRGQIQEFINTNKNNPNYSELISQLTSKRDSKNSVTNSSNKSDIETANTELKQALAKANTDKAQADNLARSTKEQLNKSISSANTLLAKLTDKDNTIQQAKTEL</sequence>
<feature type="chain" id="PRO_5004234898" evidence="3">
    <location>
        <begin position="25"/>
        <end position="1302"/>
    </location>
</feature>
<protein>
    <submittedName>
        <fullName evidence="4">Lmp3 protein</fullName>
    </submittedName>
</protein>
<accession>Q49547</accession>
<evidence type="ECO:0000256" key="2">
    <source>
        <dbReference type="SAM" id="MobiDB-lite"/>
    </source>
</evidence>
<feature type="region of interest" description="Disordered" evidence="2">
    <location>
        <begin position="754"/>
        <end position="773"/>
    </location>
</feature>
<evidence type="ECO:0000256" key="1">
    <source>
        <dbReference type="SAM" id="Coils"/>
    </source>
</evidence>
<dbReference type="PIR" id="JC6009">
    <property type="entry name" value="JC6009"/>
</dbReference>